<evidence type="ECO:0000256" key="2">
    <source>
        <dbReference type="ARBA" id="ARBA00009562"/>
    </source>
</evidence>
<dbReference type="GO" id="GO:0004049">
    <property type="term" value="F:anthranilate synthase activity"/>
    <property type="evidence" value="ECO:0007669"/>
    <property type="project" value="UniProtKB-EC"/>
</dbReference>
<evidence type="ECO:0000259" key="7">
    <source>
        <dbReference type="Pfam" id="PF04715"/>
    </source>
</evidence>
<dbReference type="NCBIfam" id="NF010089">
    <property type="entry name" value="PRK13574.1"/>
    <property type="match status" value="1"/>
</dbReference>
<dbReference type="AlphaFoldDB" id="E0SS60"/>
<keyword evidence="4" id="KW-0822">Tryptophan biosynthesis</keyword>
<dbReference type="InterPro" id="IPR005801">
    <property type="entry name" value="ADC_synthase"/>
</dbReference>
<dbReference type="PANTHER" id="PTHR11236">
    <property type="entry name" value="AMINOBENZOATE/ANTHRANILATE SYNTHASE"/>
    <property type="match status" value="1"/>
</dbReference>
<dbReference type="GO" id="GO:0000162">
    <property type="term" value="P:L-tryptophan biosynthetic process"/>
    <property type="evidence" value="ECO:0007669"/>
    <property type="project" value="UniProtKB-UniPathway"/>
</dbReference>
<keyword evidence="8" id="KW-0456">Lyase</keyword>
<proteinExistence type="inferred from homology"/>
<evidence type="ECO:0000256" key="3">
    <source>
        <dbReference type="ARBA" id="ARBA00012266"/>
    </source>
</evidence>
<organism evidence="8 9">
    <name type="scientific">Ignisphaera aggregans (strain DSM 17230 / JCM 13409 / AQ1.S1)</name>
    <dbReference type="NCBI Taxonomy" id="583356"/>
    <lineage>
        <taxon>Archaea</taxon>
        <taxon>Thermoproteota</taxon>
        <taxon>Thermoprotei</taxon>
        <taxon>Desulfurococcales</taxon>
        <taxon>Desulfurococcaceae</taxon>
        <taxon>Ignisphaera</taxon>
    </lineage>
</organism>
<sequence>MKMFPDVLTLARCIDSKHNFYAIYEDLSSDNKYSIVVWGYREYIYGNDEDVFDRVSQIASKQFDGDIDEIGIRLIGYISYDAVRLWERIRDENPYLEEWPYIEMFIPENIAIYDYSNGKVYIQGIDIDYSSCSTVTTSGFKVSRYDESPTRKGFEDGVREILRFIREGYAFQVVLSRFIRYTYDGDLIEFYSRLRSINPSPYMYFMRMGDRYVIGSSPELLFRTSKSFIETFPIAGTRPRGRDINEDIALEEELMASEKDRAEHLMLVDLARNDLGKICIPGSVRVEKLMYIEKYSHVQHIVSKVIGILRKRVKFKDVVKAMLPAGTVSGAPKPFAMNLIEELEEFKRGPYAGAVGFIRRSGDSVMAIAIRSAFVYRDLIRIQAGAGIVYDSIPELEYEETEHKLRALKIALGVENA</sequence>
<dbReference type="SUPFAM" id="SSF56322">
    <property type="entry name" value="ADC synthase"/>
    <property type="match status" value="1"/>
</dbReference>
<evidence type="ECO:0000256" key="4">
    <source>
        <dbReference type="ARBA" id="ARBA00022822"/>
    </source>
</evidence>
<evidence type="ECO:0000256" key="1">
    <source>
        <dbReference type="ARBA" id="ARBA00004873"/>
    </source>
</evidence>
<dbReference type="BioCyc" id="IAGG583356:GHAH-1707-MONOMER"/>
<accession>E0SS60</accession>
<reference evidence="8 9" key="1">
    <citation type="journal article" date="2010" name="Stand. Genomic Sci.">
        <title>Complete genome sequence of Ignisphaera aggregans type strain (AQ1.S1).</title>
        <authorList>
            <person name="Goker M."/>
            <person name="Held B."/>
            <person name="Lapidus A."/>
            <person name="Nolan M."/>
            <person name="Spring S."/>
            <person name="Yasawong M."/>
            <person name="Lucas S."/>
            <person name="Glavina Del Rio T."/>
            <person name="Tice H."/>
            <person name="Cheng J.F."/>
            <person name="Goodwin L."/>
            <person name="Tapia R."/>
            <person name="Pitluck S."/>
            <person name="Liolios K."/>
            <person name="Ivanova N."/>
            <person name="Mavromatis K."/>
            <person name="Mikhailova N."/>
            <person name="Pati A."/>
            <person name="Chen A."/>
            <person name="Palaniappan K."/>
            <person name="Brambilla E."/>
            <person name="Land M."/>
            <person name="Hauser L."/>
            <person name="Chang Y.J."/>
            <person name="Jeffries C.D."/>
            <person name="Brettin T."/>
            <person name="Detter J.C."/>
            <person name="Han C."/>
            <person name="Rohde M."/>
            <person name="Sikorski J."/>
            <person name="Woyke T."/>
            <person name="Bristow J."/>
            <person name="Eisen J.A."/>
            <person name="Markowitz V."/>
            <person name="Hugenholtz P."/>
            <person name="Kyrpides N.C."/>
            <person name="Klenk H.P."/>
        </authorList>
    </citation>
    <scope>NUCLEOTIDE SEQUENCE [LARGE SCALE GENOMIC DNA]</scope>
    <source>
        <strain evidence="9">DSM 17230 / JCM 13409 / AQ1.S1</strain>
    </source>
</reference>
<dbReference type="STRING" id="583356.Igag_1720"/>
<dbReference type="InterPro" id="IPR019999">
    <property type="entry name" value="Anth_synth_I-like"/>
</dbReference>
<dbReference type="InterPro" id="IPR006805">
    <property type="entry name" value="Anth_synth_I_N"/>
</dbReference>
<dbReference type="Proteomes" id="UP000001304">
    <property type="component" value="Chromosome"/>
</dbReference>
<dbReference type="Pfam" id="PF00425">
    <property type="entry name" value="Chorismate_bind"/>
    <property type="match status" value="1"/>
</dbReference>
<dbReference type="UniPathway" id="UPA00035">
    <property type="reaction ID" value="UER00040"/>
</dbReference>
<evidence type="ECO:0000259" key="6">
    <source>
        <dbReference type="Pfam" id="PF00425"/>
    </source>
</evidence>
<dbReference type="EMBL" id="CP002098">
    <property type="protein sequence ID" value="ADM28517.1"/>
    <property type="molecule type" value="Genomic_DNA"/>
</dbReference>
<dbReference type="KEGG" id="iag:Igag_1720"/>
<dbReference type="HOGENOM" id="CLU_006493_1_2_2"/>
<keyword evidence="9" id="KW-1185">Reference proteome</keyword>
<keyword evidence="4" id="KW-0057">Aromatic amino acid biosynthesis</keyword>
<protein>
    <recommendedName>
        <fullName evidence="3">anthranilate synthase</fullName>
        <ecNumber evidence="3">4.1.3.27</ecNumber>
    </recommendedName>
</protein>
<dbReference type="PRINTS" id="PR00095">
    <property type="entry name" value="ANTSNTHASEI"/>
</dbReference>
<evidence type="ECO:0000256" key="5">
    <source>
        <dbReference type="ARBA" id="ARBA00047683"/>
    </source>
</evidence>
<comment type="similarity">
    <text evidence="2">Belongs to the anthranilate synthase component I family.</text>
</comment>
<name>E0SS60_IGNAA</name>
<dbReference type="PANTHER" id="PTHR11236:SF9">
    <property type="entry name" value="ANTHRANILATE SYNTHASE COMPONENT 1"/>
    <property type="match status" value="1"/>
</dbReference>
<keyword evidence="4" id="KW-0028">Amino-acid biosynthesis</keyword>
<dbReference type="Gene3D" id="3.60.120.10">
    <property type="entry name" value="Anthranilate synthase"/>
    <property type="match status" value="1"/>
</dbReference>
<comment type="catalytic activity">
    <reaction evidence="5">
        <text>chorismate + L-glutamine = anthranilate + pyruvate + L-glutamate + H(+)</text>
        <dbReference type="Rhea" id="RHEA:21732"/>
        <dbReference type="ChEBI" id="CHEBI:15361"/>
        <dbReference type="ChEBI" id="CHEBI:15378"/>
        <dbReference type="ChEBI" id="CHEBI:16567"/>
        <dbReference type="ChEBI" id="CHEBI:29748"/>
        <dbReference type="ChEBI" id="CHEBI:29985"/>
        <dbReference type="ChEBI" id="CHEBI:58359"/>
        <dbReference type="EC" id="4.1.3.27"/>
    </reaction>
</comment>
<dbReference type="Pfam" id="PF04715">
    <property type="entry name" value="Anth_synt_I_N"/>
    <property type="match status" value="1"/>
</dbReference>
<comment type="pathway">
    <text evidence="1">Amino-acid biosynthesis; L-tryptophan biosynthesis; L-tryptophan from chorismate: step 1/5.</text>
</comment>
<feature type="domain" description="Chorismate-utilising enzyme C-terminal" evidence="6">
    <location>
        <begin position="151"/>
        <end position="404"/>
    </location>
</feature>
<evidence type="ECO:0000313" key="8">
    <source>
        <dbReference type="EMBL" id="ADM28517.1"/>
    </source>
</evidence>
<feature type="domain" description="Anthranilate synthase component I N-terminal" evidence="7">
    <location>
        <begin position="72"/>
        <end position="122"/>
    </location>
</feature>
<dbReference type="EC" id="4.1.3.27" evidence="3"/>
<gene>
    <name evidence="8" type="ordered locus">Igag_1720</name>
</gene>
<dbReference type="InterPro" id="IPR015890">
    <property type="entry name" value="Chorismate_C"/>
</dbReference>
<evidence type="ECO:0000313" key="9">
    <source>
        <dbReference type="Proteomes" id="UP000001304"/>
    </source>
</evidence>